<dbReference type="Gene3D" id="3.30.70.660">
    <property type="entry name" value="Pseudouridine synthase I, catalytic domain, C-terminal subdomain"/>
    <property type="match status" value="1"/>
</dbReference>
<feature type="active site" description="Nucleophile" evidence="4">
    <location>
        <position position="75"/>
    </location>
</feature>
<feature type="region of interest" description="Disordered" evidence="6">
    <location>
        <begin position="296"/>
        <end position="333"/>
    </location>
</feature>
<evidence type="ECO:0000256" key="5">
    <source>
        <dbReference type="RuleBase" id="RU003792"/>
    </source>
</evidence>
<dbReference type="GO" id="GO:0160147">
    <property type="term" value="F:tRNA pseudouridine(38-40) synthase activity"/>
    <property type="evidence" value="ECO:0007669"/>
    <property type="project" value="UniProtKB-EC"/>
</dbReference>
<organism evidence="8 9">
    <name type="scientific">Glutamicibacter creatinolyticus</name>
    <dbReference type="NCBI Taxonomy" id="162496"/>
    <lineage>
        <taxon>Bacteria</taxon>
        <taxon>Bacillati</taxon>
        <taxon>Actinomycetota</taxon>
        <taxon>Actinomycetes</taxon>
        <taxon>Micrococcales</taxon>
        <taxon>Micrococcaceae</taxon>
        <taxon>Glutamicibacter</taxon>
    </lineage>
</organism>
<dbReference type="InterPro" id="IPR020095">
    <property type="entry name" value="PsdUridine_synth_TruA_C"/>
</dbReference>
<dbReference type="Proteomes" id="UP000307000">
    <property type="component" value="Chromosome"/>
</dbReference>
<dbReference type="SUPFAM" id="SSF55120">
    <property type="entry name" value="Pseudouridine synthase"/>
    <property type="match status" value="1"/>
</dbReference>
<dbReference type="GO" id="GO:0003723">
    <property type="term" value="F:RNA binding"/>
    <property type="evidence" value="ECO:0007669"/>
    <property type="project" value="InterPro"/>
</dbReference>
<dbReference type="InterPro" id="IPR020094">
    <property type="entry name" value="TruA/RsuA/RluB/E/F_N"/>
</dbReference>
<dbReference type="PANTHER" id="PTHR11142">
    <property type="entry name" value="PSEUDOURIDYLATE SYNTHASE"/>
    <property type="match status" value="1"/>
</dbReference>
<evidence type="ECO:0000259" key="7">
    <source>
        <dbReference type="Pfam" id="PF01416"/>
    </source>
</evidence>
<evidence type="ECO:0000256" key="4">
    <source>
        <dbReference type="HAMAP-Rule" id="MF_00171"/>
    </source>
</evidence>
<keyword evidence="2 4" id="KW-0819">tRNA processing</keyword>
<feature type="region of interest" description="Disordered" evidence="6">
    <location>
        <begin position="1"/>
        <end position="21"/>
    </location>
</feature>
<dbReference type="RefSeq" id="WP_138177238.1">
    <property type="nucleotide sequence ID" value="NZ_CP034412.1"/>
</dbReference>
<comment type="catalytic activity">
    <reaction evidence="4 5">
        <text>uridine(38/39/40) in tRNA = pseudouridine(38/39/40) in tRNA</text>
        <dbReference type="Rhea" id="RHEA:22376"/>
        <dbReference type="Rhea" id="RHEA-COMP:10085"/>
        <dbReference type="Rhea" id="RHEA-COMP:10087"/>
        <dbReference type="ChEBI" id="CHEBI:65314"/>
        <dbReference type="ChEBI" id="CHEBI:65315"/>
        <dbReference type="EC" id="5.4.99.12"/>
    </reaction>
</comment>
<keyword evidence="3 4" id="KW-0413">Isomerase</keyword>
<evidence type="ECO:0000313" key="8">
    <source>
        <dbReference type="EMBL" id="QCY47765.1"/>
    </source>
</evidence>
<dbReference type="EMBL" id="CP034412">
    <property type="protein sequence ID" value="QCY47765.1"/>
    <property type="molecule type" value="Genomic_DNA"/>
</dbReference>
<comment type="function">
    <text evidence="4">Formation of pseudouridine at positions 38, 39 and 40 in the anticodon stem and loop of transfer RNAs.</text>
</comment>
<protein>
    <recommendedName>
        <fullName evidence="4">tRNA pseudouridine synthase A</fullName>
        <ecNumber evidence="4">5.4.99.12</ecNumber>
    </recommendedName>
    <alternativeName>
        <fullName evidence="4">tRNA pseudouridine(38-40) synthase</fullName>
    </alternativeName>
    <alternativeName>
        <fullName evidence="4">tRNA pseudouridylate synthase I</fullName>
    </alternativeName>
    <alternativeName>
        <fullName evidence="4">tRNA-uridine isomerase I</fullName>
    </alternativeName>
</protein>
<dbReference type="Pfam" id="PF01416">
    <property type="entry name" value="PseudoU_synth_1"/>
    <property type="match status" value="1"/>
</dbReference>
<comment type="caution">
    <text evidence="4">Lacks conserved residue(s) required for the propagation of feature annotation.</text>
</comment>
<comment type="similarity">
    <text evidence="1 4 5">Belongs to the tRNA pseudouridine synthase TruA family.</text>
</comment>
<dbReference type="HAMAP" id="MF_00171">
    <property type="entry name" value="TruA"/>
    <property type="match status" value="1"/>
</dbReference>
<dbReference type="GO" id="GO:0031119">
    <property type="term" value="P:tRNA pseudouridine synthesis"/>
    <property type="evidence" value="ECO:0007669"/>
    <property type="project" value="UniProtKB-UniRule"/>
</dbReference>
<dbReference type="PANTHER" id="PTHR11142:SF0">
    <property type="entry name" value="TRNA PSEUDOURIDINE SYNTHASE-LIKE 1"/>
    <property type="match status" value="1"/>
</dbReference>
<dbReference type="AlphaFoldDB" id="A0A5B7WWQ5"/>
<evidence type="ECO:0000313" key="9">
    <source>
        <dbReference type="Proteomes" id="UP000307000"/>
    </source>
</evidence>
<gene>
    <name evidence="4 8" type="primary">truA</name>
    <name evidence="8" type="ORF">GcLGCM259_2050</name>
</gene>
<keyword evidence="9" id="KW-1185">Reference proteome</keyword>
<comment type="subunit">
    <text evidence="4">Homodimer.</text>
</comment>
<accession>A0A5B7WWQ5</accession>
<evidence type="ECO:0000256" key="3">
    <source>
        <dbReference type="ARBA" id="ARBA00023235"/>
    </source>
</evidence>
<dbReference type="Gene3D" id="3.30.70.580">
    <property type="entry name" value="Pseudouridine synthase I, catalytic domain, N-terminal subdomain"/>
    <property type="match status" value="1"/>
</dbReference>
<evidence type="ECO:0000256" key="2">
    <source>
        <dbReference type="ARBA" id="ARBA00022694"/>
    </source>
</evidence>
<evidence type="ECO:0000256" key="6">
    <source>
        <dbReference type="SAM" id="MobiDB-lite"/>
    </source>
</evidence>
<proteinExistence type="inferred from homology"/>
<dbReference type="InterPro" id="IPR020097">
    <property type="entry name" value="PsdUridine_synth_TruA_a/b_dom"/>
</dbReference>
<dbReference type="KEGG" id="gcr:GcLGCM259_2050"/>
<feature type="binding site" evidence="4">
    <location>
        <position position="147"/>
    </location>
    <ligand>
        <name>substrate</name>
    </ligand>
</feature>
<dbReference type="NCBIfam" id="TIGR00071">
    <property type="entry name" value="hisT_truA"/>
    <property type="match status" value="1"/>
</dbReference>
<dbReference type="InterPro" id="IPR001406">
    <property type="entry name" value="PsdUridine_synth_TruA"/>
</dbReference>
<reference evidence="8 9" key="1">
    <citation type="submission" date="2018-12" db="EMBL/GenBank/DDBJ databases">
        <title>Complete Genome Sequence of Glutamicibacter creatinolyticus strain LGCM259,isolated from an abscess of a 12-year-old mare in Italy.</title>
        <authorList>
            <person name="Santos R.G."/>
            <person name="Silva A.L."/>
            <person name="Seyffert N."/>
            <person name="Castro T.L.P."/>
            <person name="Attili A.R."/>
            <person name="Rifici C."/>
            <person name="Mazzullo G."/>
            <person name="Brenig B."/>
            <person name="Venanzi F."/>
            <person name="Azevedo V."/>
        </authorList>
    </citation>
    <scope>NUCLEOTIDE SEQUENCE [LARGE SCALE GENOMIC DNA]</scope>
    <source>
        <strain evidence="8 9">LGCM 259</strain>
    </source>
</reference>
<sequence length="333" mass="36691">MSTPAPETHPLGATVASGSSEPATVRMRMRLGYDGSQFHGWARQPNVLGVQQLIEEGLATLVRRQVRVVVAGRTDAGVHARNQMVHFDLTPTEYEALPRRSPLSPAKALVRRLNGILASQEGAVLIHDAAVAEPGFDARFSALQRRYSYRIADGLHRWDPLTRQITMWHREELDVQLMDAEARSVLGRHDFLSYCKPRPDATTIRTLQEFSFTRGGDGIITAHLVADAFCHNMVRALIGAALMVGDGRETQGFLADRLQAMVRDSKTKLAHPRALVLEEVRYPQAGQLLARAEQTRARRRADEATGALVEEGTATAQGHEEHPAKSTSAESGR</sequence>
<feature type="domain" description="Pseudouridine synthase I TruA alpha/beta" evidence="7">
    <location>
        <begin position="182"/>
        <end position="283"/>
    </location>
</feature>
<evidence type="ECO:0000256" key="1">
    <source>
        <dbReference type="ARBA" id="ARBA00009375"/>
    </source>
</evidence>
<dbReference type="EC" id="5.4.99.12" evidence="4"/>
<dbReference type="CDD" id="cd02570">
    <property type="entry name" value="PseudoU_synth_EcTruA"/>
    <property type="match status" value="1"/>
</dbReference>
<name>A0A5B7WWQ5_9MICC</name>
<dbReference type="InterPro" id="IPR020103">
    <property type="entry name" value="PsdUridine_synth_cat_dom_sf"/>
</dbReference>